<dbReference type="ExpressionAtlas" id="A5BAH2">
    <property type="expression patterns" value="baseline and differential"/>
</dbReference>
<accession>A5BAH2</accession>
<reference evidence="2" key="1">
    <citation type="journal article" date="2007" name="PLoS ONE">
        <title>The first genome sequence of an elite grapevine cultivar (Pinot noir Vitis vinifera L.): coping with a highly heterozygous genome.</title>
        <authorList>
            <person name="Velasco R."/>
            <person name="Zharkikh A."/>
            <person name="Troggio M."/>
            <person name="Cartwright D.A."/>
            <person name="Cestaro A."/>
            <person name="Pruss D."/>
            <person name="Pindo M."/>
            <person name="FitzGerald L.M."/>
            <person name="Vezzulli S."/>
            <person name="Reid J."/>
            <person name="Malacarne G."/>
            <person name="Iliev D."/>
            <person name="Coppola G."/>
            <person name="Wardell B."/>
            <person name="Micheletti D."/>
            <person name="Macalma T."/>
            <person name="Facci M."/>
            <person name="Mitchell J.T."/>
            <person name="Perazzolli M."/>
            <person name="Eldredge G."/>
            <person name="Gatto P."/>
            <person name="Oyzerski R."/>
            <person name="Moretto M."/>
            <person name="Gutin N."/>
            <person name="Stefanini M."/>
            <person name="Chen Y."/>
            <person name="Segala C."/>
            <person name="Davenport C."/>
            <person name="Dematte L."/>
            <person name="Mraz A."/>
            <person name="Battilana J."/>
            <person name="Stormo K."/>
            <person name="Costa F."/>
            <person name="Tao Q."/>
            <person name="Si-Ammour A."/>
            <person name="Harkins T."/>
            <person name="Lackey A."/>
            <person name="Perbost C."/>
            <person name="Taillon B."/>
            <person name="Stella A."/>
            <person name="Solovyev V."/>
            <person name="Fawcett J.A."/>
            <person name="Sterck L."/>
            <person name="Vandepoele K."/>
            <person name="Grando S.M."/>
            <person name="Toppo S."/>
            <person name="Moser C."/>
            <person name="Lanchbury J."/>
            <person name="Bogden R."/>
            <person name="Skolnick M."/>
            <person name="Sgaramella V."/>
            <person name="Bhatnagar S.K."/>
            <person name="Fontana P."/>
            <person name="Gutin A."/>
            <person name="Van de Peer Y."/>
            <person name="Salamini F."/>
            <person name="Viola R."/>
        </authorList>
    </citation>
    <scope>NUCLEOTIDE SEQUENCE</scope>
</reference>
<organism evidence="2">
    <name type="scientific">Vitis vinifera</name>
    <name type="common">Grape</name>
    <dbReference type="NCBI Taxonomy" id="29760"/>
    <lineage>
        <taxon>Eukaryota</taxon>
        <taxon>Viridiplantae</taxon>
        <taxon>Streptophyta</taxon>
        <taxon>Embryophyta</taxon>
        <taxon>Tracheophyta</taxon>
        <taxon>Spermatophyta</taxon>
        <taxon>Magnoliopsida</taxon>
        <taxon>eudicotyledons</taxon>
        <taxon>Gunneridae</taxon>
        <taxon>Pentapetalae</taxon>
        <taxon>rosids</taxon>
        <taxon>Vitales</taxon>
        <taxon>Vitaceae</taxon>
        <taxon>Viteae</taxon>
        <taxon>Vitis</taxon>
    </lineage>
</organism>
<dbReference type="AlphaFoldDB" id="A5BAH2"/>
<dbReference type="InterPro" id="IPR052343">
    <property type="entry name" value="Retrotransposon-Effector_Assoc"/>
</dbReference>
<dbReference type="Gene3D" id="3.60.10.10">
    <property type="entry name" value="Endonuclease/exonuclease/phosphatase"/>
    <property type="match status" value="1"/>
</dbReference>
<feature type="region of interest" description="Disordered" evidence="1">
    <location>
        <begin position="435"/>
        <end position="503"/>
    </location>
</feature>
<evidence type="ECO:0008006" key="3">
    <source>
        <dbReference type="Google" id="ProtNLM"/>
    </source>
</evidence>
<feature type="region of interest" description="Disordered" evidence="1">
    <location>
        <begin position="365"/>
        <end position="390"/>
    </location>
</feature>
<proteinExistence type="predicted"/>
<protein>
    <recommendedName>
        <fullName evidence="3">Reverse transcriptase domain-containing protein</fullName>
    </recommendedName>
</protein>
<dbReference type="SUPFAM" id="SSF56219">
    <property type="entry name" value="DNase I-like"/>
    <property type="match status" value="1"/>
</dbReference>
<dbReference type="EMBL" id="AM452328">
    <property type="protein sequence ID" value="CAN63280.1"/>
    <property type="molecule type" value="Genomic_DNA"/>
</dbReference>
<feature type="compositionally biased region" description="Polar residues" evidence="1">
    <location>
        <begin position="366"/>
        <end position="382"/>
    </location>
</feature>
<dbReference type="PANTHER" id="PTHR46890">
    <property type="entry name" value="NON-LTR RETROLELEMENT REVERSE TRANSCRIPTASE-LIKE PROTEIN-RELATED"/>
    <property type="match status" value="1"/>
</dbReference>
<name>A5BAH2_VITVI</name>
<evidence type="ECO:0000313" key="2">
    <source>
        <dbReference type="EMBL" id="CAN63280.1"/>
    </source>
</evidence>
<feature type="compositionally biased region" description="Low complexity" evidence="1">
    <location>
        <begin position="458"/>
        <end position="472"/>
    </location>
</feature>
<evidence type="ECO:0000256" key="1">
    <source>
        <dbReference type="SAM" id="MobiDB-lite"/>
    </source>
</evidence>
<feature type="compositionally biased region" description="Basic residues" evidence="1">
    <location>
        <begin position="478"/>
        <end position="491"/>
    </location>
</feature>
<dbReference type="PANTHER" id="PTHR46890:SF50">
    <property type="entry name" value="RNA-DIRECTED DNA POLYMERASE, EUKARYOTA, REVERSE TRANSCRIPTASE ZINC-BINDING DOMAIN PROTEIN-RELATED"/>
    <property type="match status" value="1"/>
</dbReference>
<dbReference type="InterPro" id="IPR036691">
    <property type="entry name" value="Endo/exonu/phosph_ase_sf"/>
</dbReference>
<sequence length="503" mass="55999">MPTEGVEGEILKLLKRLIERRDHFEKVSGKKRKWQKSLRSNRELKKLECSVNYCGTGGGRQRGTGDFNMIRYHSERSRGGNLSPNMRGFLDVIEDLELRDLPFQGGRFTWSDSLSNRSKFRIDRFLISDEWEVHFPGVVQCILPKPVSDHFPVLFDGGRVGLYGGGRLEKHFTEEEIFGALSDFNGDKAAEDLKDFKPISLVGGLYKWLAKVLANRLKLVLAKVISNAQNAFVEGSFSILVNGTPMGFFQSSRGLRQGDPLSPYLFMAMMEALSCFIKRAVREGILSPCQVRGRGGEGVILGLKVNLDKSELIPVCNVDNVEELASELGCKVGSLPSLYLGMPLGASFKFMTAWDGVDERFHRTGVGTTTLPSKEESSSGTEITDDEKLLHSDSELTRRLKFEAVLKLQEENSGLIEPKKNGVIVPGMFLQRPIAPPPALSAKGPTSEQQQRDPIIFSETSSSGSSSTASTSEQRNLGMRRHRVRNSRKPVKQWVKKDNTPTN</sequence>
<gene>
    <name evidence="2" type="ORF">VITISV_010196</name>
</gene>